<evidence type="ECO:0000313" key="2">
    <source>
        <dbReference type="Proteomes" id="UP001196413"/>
    </source>
</evidence>
<organism evidence="1 2">
    <name type="scientific">Parelaphostrongylus tenuis</name>
    <name type="common">Meningeal worm</name>
    <dbReference type="NCBI Taxonomy" id="148309"/>
    <lineage>
        <taxon>Eukaryota</taxon>
        <taxon>Metazoa</taxon>
        <taxon>Ecdysozoa</taxon>
        <taxon>Nematoda</taxon>
        <taxon>Chromadorea</taxon>
        <taxon>Rhabditida</taxon>
        <taxon>Rhabditina</taxon>
        <taxon>Rhabditomorpha</taxon>
        <taxon>Strongyloidea</taxon>
        <taxon>Metastrongylidae</taxon>
        <taxon>Parelaphostrongylus</taxon>
    </lineage>
</organism>
<reference evidence="1" key="1">
    <citation type="submission" date="2021-06" db="EMBL/GenBank/DDBJ databases">
        <title>Parelaphostrongylus tenuis whole genome reference sequence.</title>
        <authorList>
            <person name="Garwood T.J."/>
            <person name="Larsen P.A."/>
            <person name="Fountain-Jones N.M."/>
            <person name="Garbe J.R."/>
            <person name="Macchietto M.G."/>
            <person name="Kania S.A."/>
            <person name="Gerhold R.W."/>
            <person name="Richards J.E."/>
            <person name="Wolf T.M."/>
        </authorList>
    </citation>
    <scope>NUCLEOTIDE SEQUENCE</scope>
    <source>
        <strain evidence="1">MNPRO001-30</strain>
        <tissue evidence="1">Meninges</tissue>
    </source>
</reference>
<comment type="caution">
    <text evidence="1">The sequence shown here is derived from an EMBL/GenBank/DDBJ whole genome shotgun (WGS) entry which is preliminary data.</text>
</comment>
<protein>
    <submittedName>
        <fullName evidence="1">Uncharacterized protein</fullName>
    </submittedName>
</protein>
<accession>A0AAD5QW15</accession>
<evidence type="ECO:0000313" key="1">
    <source>
        <dbReference type="EMBL" id="KAJ1361856.1"/>
    </source>
</evidence>
<keyword evidence="2" id="KW-1185">Reference proteome</keyword>
<name>A0AAD5QW15_PARTN</name>
<gene>
    <name evidence="1" type="ORF">KIN20_021220</name>
</gene>
<dbReference type="EMBL" id="JAHQIW010004280">
    <property type="protein sequence ID" value="KAJ1361856.1"/>
    <property type="molecule type" value="Genomic_DNA"/>
</dbReference>
<proteinExistence type="predicted"/>
<dbReference type="Proteomes" id="UP001196413">
    <property type="component" value="Unassembled WGS sequence"/>
</dbReference>
<sequence length="59" mass="6723">MRTCSYSLHHFVNRAISGRRAIRMATKKGCEVMESTVTTLLLLHDSDVYSKRQPRKGKG</sequence>
<dbReference type="AlphaFoldDB" id="A0AAD5QW15"/>